<gene>
    <name evidence="8" type="primary">LOC102371555</name>
</gene>
<evidence type="ECO:0000256" key="6">
    <source>
        <dbReference type="SAM" id="SignalP"/>
    </source>
</evidence>
<comment type="subcellular location">
    <subcellularLocation>
        <location evidence="1">Membrane</location>
    </subcellularLocation>
</comment>
<keyword evidence="3 5" id="KW-0472">Membrane</keyword>
<dbReference type="GeneID" id="102371555"/>
<feature type="chain" id="PRO_5018136579" evidence="6">
    <location>
        <begin position="23"/>
        <end position="253"/>
    </location>
</feature>
<keyword evidence="2 6" id="KW-0732">Signal</keyword>
<evidence type="ECO:0000256" key="4">
    <source>
        <dbReference type="ARBA" id="ARBA00023180"/>
    </source>
</evidence>
<reference evidence="8" key="1">
    <citation type="submission" date="2025-08" db="UniProtKB">
        <authorList>
            <consortium name="RefSeq"/>
        </authorList>
    </citation>
    <scope>IDENTIFICATION</scope>
</reference>
<keyword evidence="5" id="KW-1133">Transmembrane helix</keyword>
<evidence type="ECO:0000313" key="8">
    <source>
        <dbReference type="RefSeq" id="XP_025057964.1"/>
    </source>
</evidence>
<evidence type="ECO:0000256" key="1">
    <source>
        <dbReference type="ARBA" id="ARBA00004370"/>
    </source>
</evidence>
<dbReference type="KEGG" id="asn:102371555"/>
<dbReference type="RefSeq" id="XP_025057964.1">
    <property type="nucleotide sequence ID" value="XM_025202179.1"/>
</dbReference>
<dbReference type="AlphaFoldDB" id="A0A3Q0GEB9"/>
<dbReference type="InterPro" id="IPR015631">
    <property type="entry name" value="CD2/SLAM_rcpt"/>
</dbReference>
<dbReference type="PANTHER" id="PTHR12080">
    <property type="entry name" value="SIGNALING LYMPHOCYTIC ACTIVATION MOLECULE"/>
    <property type="match status" value="1"/>
</dbReference>
<accession>A0A3Q0GEB9</accession>
<feature type="transmembrane region" description="Helical" evidence="5">
    <location>
        <begin position="166"/>
        <end position="188"/>
    </location>
</feature>
<dbReference type="InterPro" id="IPR013783">
    <property type="entry name" value="Ig-like_fold"/>
</dbReference>
<organism evidence="7 8">
    <name type="scientific">Alligator sinensis</name>
    <name type="common">Chinese alligator</name>
    <dbReference type="NCBI Taxonomy" id="38654"/>
    <lineage>
        <taxon>Eukaryota</taxon>
        <taxon>Metazoa</taxon>
        <taxon>Chordata</taxon>
        <taxon>Craniata</taxon>
        <taxon>Vertebrata</taxon>
        <taxon>Euteleostomi</taxon>
        <taxon>Archelosauria</taxon>
        <taxon>Archosauria</taxon>
        <taxon>Crocodylia</taxon>
        <taxon>Alligatoridae</taxon>
        <taxon>Alligatorinae</taxon>
        <taxon>Alligator</taxon>
    </lineage>
</organism>
<evidence type="ECO:0000256" key="3">
    <source>
        <dbReference type="ARBA" id="ARBA00023136"/>
    </source>
</evidence>
<keyword evidence="7" id="KW-1185">Reference proteome</keyword>
<dbReference type="InterPro" id="IPR036179">
    <property type="entry name" value="Ig-like_dom_sf"/>
</dbReference>
<keyword evidence="5" id="KW-0812">Transmembrane</keyword>
<protein>
    <submittedName>
        <fullName evidence="8">Uncharacterized protein LOC102371555 isoform X1</fullName>
    </submittedName>
</protein>
<dbReference type="SUPFAM" id="SSF48726">
    <property type="entry name" value="Immunoglobulin"/>
    <property type="match status" value="1"/>
</dbReference>
<sequence>MKLHRSCWSFCPIFLLVGFSQPVCIELHQDAINGTIGESVLLPVSYRLQIPFDNPLPFSWNFINIPHILVTCTLTNCSLNTKGIPTSCSGKYFVHPTYQSRVTVFLENASLLLQSLQLNDSGVYSVIFMGGKQSRNITLTVSVPHLDNRSPEFNISSEDTAVLPSYQIGIIAGGSVGLLFLVLPLFCYKSYRGAVQLQKNRTVRQEQVQNPEECNMGSSLNIQSIYMNFNTSQEYRETRTEPQTKYATLTLPI</sequence>
<dbReference type="InParanoid" id="A0A3Q0GEB9"/>
<dbReference type="Gene3D" id="2.60.40.10">
    <property type="entry name" value="Immunoglobulins"/>
    <property type="match status" value="1"/>
</dbReference>
<evidence type="ECO:0000256" key="5">
    <source>
        <dbReference type="SAM" id="Phobius"/>
    </source>
</evidence>
<dbReference type="PANTHER" id="PTHR12080:SF59">
    <property type="entry name" value="HEPATIC AND GLIAL CELL ADHESION MOLECULE"/>
    <property type="match status" value="1"/>
</dbReference>
<proteinExistence type="predicted"/>
<name>A0A3Q0GEB9_ALLSI</name>
<dbReference type="GO" id="GO:0005911">
    <property type="term" value="C:cell-cell junction"/>
    <property type="evidence" value="ECO:0007669"/>
    <property type="project" value="TreeGrafter"/>
</dbReference>
<dbReference type="Proteomes" id="UP000189705">
    <property type="component" value="Unplaced"/>
</dbReference>
<evidence type="ECO:0000256" key="2">
    <source>
        <dbReference type="ARBA" id="ARBA00022729"/>
    </source>
</evidence>
<evidence type="ECO:0000313" key="7">
    <source>
        <dbReference type="Proteomes" id="UP000189705"/>
    </source>
</evidence>
<feature type="signal peptide" evidence="6">
    <location>
        <begin position="1"/>
        <end position="22"/>
    </location>
</feature>
<keyword evidence="4" id="KW-0325">Glycoprotein</keyword>
<dbReference type="GO" id="GO:0016020">
    <property type="term" value="C:membrane"/>
    <property type="evidence" value="ECO:0007669"/>
    <property type="project" value="UniProtKB-SubCell"/>
</dbReference>